<dbReference type="Gene3D" id="2.60.40.2100">
    <property type="match status" value="1"/>
</dbReference>
<comment type="similarity">
    <text evidence="2">Belongs to the bacteroidetes fimbrillin superfamily. FimB/Mfa2 family.</text>
</comment>
<sequence>MKTTTDIFATLSASPSAFLRRKEVWRHWKWPAFVYLLFLASCTLEYEMRTCPYNVLIHYVTSDGRGFATGDYPVEDFRQFVYTEDSVLVGEFPGDSCEAGVGMLTLPPGTYRLVVWGNAPGGSCRMEEINPHGSRMEDGRLHALPYGGKEASAEYANVGRLYYGTATFKVAEYGVNELTVGLMHAHARLNLTVEWKDDIPAEVRSARSPVMRLRGLHTAYHFCGGETWGDYTFPKQDTGVPLSAYRAAAVIESGFQVKASFVTLRLTDGSRLVLELTEQGEGLMKEIDLSRYFDVMGIGLSRNICQEFDLTVRIGKDQTLIMQTHPSGWQEGGSIGAN</sequence>
<keyword evidence="4" id="KW-0472">Membrane</keyword>
<proteinExistence type="inferred from homology"/>
<evidence type="ECO:0000256" key="7">
    <source>
        <dbReference type="ARBA" id="ARBA00023288"/>
    </source>
</evidence>
<accession>A0A396C3P9</accession>
<dbReference type="AlphaFoldDB" id="A0A396C3P9"/>
<name>A0A396C3P9_BACFG</name>
<dbReference type="GO" id="GO:0009279">
    <property type="term" value="C:cell outer membrane"/>
    <property type="evidence" value="ECO:0007669"/>
    <property type="project" value="UniProtKB-SubCell"/>
</dbReference>
<dbReference type="EMBL" id="QRJE01000003">
    <property type="protein sequence ID" value="RHH15804.1"/>
    <property type="molecule type" value="Genomic_DNA"/>
</dbReference>
<organism evidence="8 9">
    <name type="scientific">Bacteroides fragilis</name>
    <dbReference type="NCBI Taxonomy" id="817"/>
    <lineage>
        <taxon>Bacteria</taxon>
        <taxon>Pseudomonadati</taxon>
        <taxon>Bacteroidota</taxon>
        <taxon>Bacteroidia</taxon>
        <taxon>Bacteroidales</taxon>
        <taxon>Bacteroidaceae</taxon>
        <taxon>Bacteroides</taxon>
    </lineage>
</organism>
<comment type="subcellular location">
    <subcellularLocation>
        <location evidence="1">Cell outer membrane</location>
    </subcellularLocation>
</comment>
<keyword evidence="5" id="KW-0564">Palmitate</keyword>
<evidence type="ECO:0000256" key="5">
    <source>
        <dbReference type="ARBA" id="ARBA00023139"/>
    </source>
</evidence>
<protein>
    <recommendedName>
        <fullName evidence="10">FimB/Mfa2 family fimbrial subunit</fullName>
    </recommendedName>
</protein>
<evidence type="ECO:0008006" key="10">
    <source>
        <dbReference type="Google" id="ProtNLM"/>
    </source>
</evidence>
<reference evidence="8 9" key="1">
    <citation type="submission" date="2018-08" db="EMBL/GenBank/DDBJ databases">
        <title>A genome reference for cultivated species of the human gut microbiota.</title>
        <authorList>
            <person name="Zou Y."/>
            <person name="Xue W."/>
            <person name="Luo G."/>
        </authorList>
    </citation>
    <scope>NUCLEOTIDE SEQUENCE [LARGE SCALE GENOMIC DNA]</scope>
    <source>
        <strain evidence="8 9">AM18-6</strain>
    </source>
</reference>
<evidence type="ECO:0000313" key="8">
    <source>
        <dbReference type="EMBL" id="RHH15804.1"/>
    </source>
</evidence>
<evidence type="ECO:0000256" key="2">
    <source>
        <dbReference type="ARBA" id="ARBA00007248"/>
    </source>
</evidence>
<keyword evidence="6" id="KW-0998">Cell outer membrane</keyword>
<dbReference type="Pfam" id="PF08842">
    <property type="entry name" value="Mfa2"/>
    <property type="match status" value="1"/>
</dbReference>
<evidence type="ECO:0000256" key="6">
    <source>
        <dbReference type="ARBA" id="ARBA00023237"/>
    </source>
</evidence>
<gene>
    <name evidence="8" type="ORF">DW228_02315</name>
</gene>
<evidence type="ECO:0000256" key="3">
    <source>
        <dbReference type="ARBA" id="ARBA00022729"/>
    </source>
</evidence>
<comment type="caution">
    <text evidence="8">The sequence shown here is derived from an EMBL/GenBank/DDBJ whole genome shotgun (WGS) entry which is preliminary data.</text>
</comment>
<evidence type="ECO:0000256" key="4">
    <source>
        <dbReference type="ARBA" id="ARBA00023136"/>
    </source>
</evidence>
<evidence type="ECO:0000256" key="1">
    <source>
        <dbReference type="ARBA" id="ARBA00004442"/>
    </source>
</evidence>
<keyword evidence="7" id="KW-0449">Lipoprotein</keyword>
<evidence type="ECO:0000313" key="9">
    <source>
        <dbReference type="Proteomes" id="UP000266644"/>
    </source>
</evidence>
<dbReference type="RefSeq" id="WP_122329867.1">
    <property type="nucleotide sequence ID" value="NZ_JAGJHE010000007.1"/>
</dbReference>
<dbReference type="InterPro" id="IPR014941">
    <property type="entry name" value="FimB/Mfa2/Mfa3"/>
</dbReference>
<dbReference type="Proteomes" id="UP000266644">
    <property type="component" value="Unassembled WGS sequence"/>
</dbReference>
<keyword evidence="3" id="KW-0732">Signal</keyword>